<feature type="transmembrane region" description="Helical" evidence="8">
    <location>
        <begin position="329"/>
        <end position="348"/>
    </location>
</feature>
<evidence type="ECO:0000256" key="1">
    <source>
        <dbReference type="ARBA" id="ARBA00004651"/>
    </source>
</evidence>
<dbReference type="Pfam" id="PF00083">
    <property type="entry name" value="Sugar_tr"/>
    <property type="match status" value="1"/>
</dbReference>
<dbReference type="PANTHER" id="PTHR48021">
    <property type="match status" value="1"/>
</dbReference>
<dbReference type="GO" id="GO:0005886">
    <property type="term" value="C:plasma membrane"/>
    <property type="evidence" value="ECO:0007669"/>
    <property type="project" value="UniProtKB-SubCell"/>
</dbReference>
<evidence type="ECO:0000256" key="5">
    <source>
        <dbReference type="ARBA" id="ARBA00022692"/>
    </source>
</evidence>
<gene>
    <name evidence="10" type="ORF">LNINA_LOCUS3220</name>
</gene>
<dbReference type="SUPFAM" id="SSF103473">
    <property type="entry name" value="MFS general substrate transporter"/>
    <property type="match status" value="1"/>
</dbReference>
<feature type="transmembrane region" description="Helical" evidence="8">
    <location>
        <begin position="88"/>
        <end position="105"/>
    </location>
</feature>
<feature type="transmembrane region" description="Helical" evidence="8">
    <location>
        <begin position="12"/>
        <end position="35"/>
    </location>
</feature>
<keyword evidence="4" id="KW-0762">Sugar transport</keyword>
<dbReference type="PANTHER" id="PTHR48021:SF33">
    <property type="entry name" value="AT22075P-RELATED"/>
    <property type="match status" value="1"/>
</dbReference>
<dbReference type="InterPro" id="IPR050549">
    <property type="entry name" value="MFS_Trehalose_Transporter"/>
</dbReference>
<feature type="transmembrane region" description="Helical" evidence="8">
    <location>
        <begin position="397"/>
        <end position="421"/>
    </location>
</feature>
<dbReference type="PROSITE" id="PS50850">
    <property type="entry name" value="MFS"/>
    <property type="match status" value="1"/>
</dbReference>
<evidence type="ECO:0000256" key="2">
    <source>
        <dbReference type="ARBA" id="ARBA00022448"/>
    </source>
</evidence>
<protein>
    <recommendedName>
        <fullName evidence="9">Major facilitator superfamily (MFS) profile domain-containing protein</fullName>
    </recommendedName>
</protein>
<feature type="transmembrane region" description="Helical" evidence="8">
    <location>
        <begin position="427"/>
        <end position="447"/>
    </location>
</feature>
<feature type="transmembrane region" description="Helical" evidence="8">
    <location>
        <begin position="111"/>
        <end position="134"/>
    </location>
</feature>
<keyword evidence="3" id="KW-1003">Cell membrane</keyword>
<dbReference type="Gene3D" id="1.20.1250.20">
    <property type="entry name" value="MFS general substrate transporter like domains"/>
    <property type="match status" value="1"/>
</dbReference>
<dbReference type="GO" id="GO:0022857">
    <property type="term" value="F:transmembrane transporter activity"/>
    <property type="evidence" value="ECO:0007669"/>
    <property type="project" value="InterPro"/>
</dbReference>
<evidence type="ECO:0000256" key="4">
    <source>
        <dbReference type="ARBA" id="ARBA00022597"/>
    </source>
</evidence>
<keyword evidence="11" id="KW-1185">Reference proteome</keyword>
<feature type="transmembrane region" description="Helical" evidence="8">
    <location>
        <begin position="170"/>
        <end position="189"/>
    </location>
</feature>
<sequence>MESFFLFDPRNLNQILCVLMICLPVFNYGNCLGWMSPMSLLLQSEDSPRDEPLTDVEISWMASVPYLAGIPFYYILAYMGDKYGRKICLLFTSALGCTIWILKLFSTEFWAFIIARCMVGVLMAGSFVTCPVYIKEISESRIRGQLGCWTSVFYTGGSLFLYIIGDMLSYRTILLVCLSVPVVSFLLFLSMPESPSYLIQIGKIEDAEKVLLWLRRKTKVDDAIKQEIEAIKTEQKNDDVMNDENLIRTIFTHKILFRAFQIALMATLARDACGAIPVSNFAGDIFLKASEGTKILLNPNQQAMVLGAVQCFASIIASNVVEKSGRRPLLVITCVVSGISMYTLASWFLLKQYDIHAPSWIPIITLCICIFCDSAGTLPLGTVLIGEIFSFKYRGTVLAITMGMASVLDFFQVFFFKILAAAIGVQVAFYVFGSFCIFMAIYIYIVVPETKSRPLEDIYEDLKTKKEKKEFELQKEVISRC</sequence>
<evidence type="ECO:0000313" key="11">
    <source>
        <dbReference type="Proteomes" id="UP001497472"/>
    </source>
</evidence>
<dbReference type="InterPro" id="IPR005828">
    <property type="entry name" value="MFS_sugar_transport-like"/>
</dbReference>
<dbReference type="AlphaFoldDB" id="A0AAV1J1X3"/>
<organism evidence="10 11">
    <name type="scientific">Leptosia nina</name>
    <dbReference type="NCBI Taxonomy" id="320188"/>
    <lineage>
        <taxon>Eukaryota</taxon>
        <taxon>Metazoa</taxon>
        <taxon>Ecdysozoa</taxon>
        <taxon>Arthropoda</taxon>
        <taxon>Hexapoda</taxon>
        <taxon>Insecta</taxon>
        <taxon>Pterygota</taxon>
        <taxon>Neoptera</taxon>
        <taxon>Endopterygota</taxon>
        <taxon>Lepidoptera</taxon>
        <taxon>Glossata</taxon>
        <taxon>Ditrysia</taxon>
        <taxon>Papilionoidea</taxon>
        <taxon>Pieridae</taxon>
        <taxon>Pierinae</taxon>
        <taxon>Leptosia</taxon>
    </lineage>
</organism>
<feature type="transmembrane region" description="Helical" evidence="8">
    <location>
        <begin position="146"/>
        <end position="164"/>
    </location>
</feature>
<dbReference type="Proteomes" id="UP001497472">
    <property type="component" value="Unassembled WGS sequence"/>
</dbReference>
<evidence type="ECO:0000259" key="9">
    <source>
        <dbReference type="PROSITE" id="PS50850"/>
    </source>
</evidence>
<keyword evidence="7 8" id="KW-0472">Membrane</keyword>
<evidence type="ECO:0000256" key="6">
    <source>
        <dbReference type="ARBA" id="ARBA00022989"/>
    </source>
</evidence>
<feature type="domain" description="Major facilitator superfamily (MFS) profile" evidence="9">
    <location>
        <begin position="17"/>
        <end position="451"/>
    </location>
</feature>
<dbReference type="FunFam" id="1.20.1250.20:FF:000218">
    <property type="entry name" value="facilitated trehalose transporter Tret1"/>
    <property type="match status" value="1"/>
</dbReference>
<reference evidence="10 11" key="1">
    <citation type="submission" date="2023-11" db="EMBL/GenBank/DDBJ databases">
        <authorList>
            <person name="Okamura Y."/>
        </authorList>
    </citation>
    <scope>NUCLEOTIDE SEQUENCE [LARGE SCALE GENOMIC DNA]</scope>
</reference>
<name>A0AAV1J1X3_9NEOP</name>
<evidence type="ECO:0000256" key="3">
    <source>
        <dbReference type="ARBA" id="ARBA00022475"/>
    </source>
</evidence>
<feature type="transmembrane region" description="Helical" evidence="8">
    <location>
        <begin position="58"/>
        <end position="76"/>
    </location>
</feature>
<evidence type="ECO:0000256" key="7">
    <source>
        <dbReference type="ARBA" id="ARBA00023136"/>
    </source>
</evidence>
<keyword evidence="6 8" id="KW-1133">Transmembrane helix</keyword>
<dbReference type="InterPro" id="IPR036259">
    <property type="entry name" value="MFS_trans_sf"/>
</dbReference>
<keyword evidence="2" id="KW-0813">Transport</keyword>
<feature type="transmembrane region" description="Helical" evidence="8">
    <location>
        <begin position="360"/>
        <end position="385"/>
    </location>
</feature>
<keyword evidence="5 8" id="KW-0812">Transmembrane</keyword>
<evidence type="ECO:0000256" key="8">
    <source>
        <dbReference type="SAM" id="Phobius"/>
    </source>
</evidence>
<evidence type="ECO:0000313" key="10">
    <source>
        <dbReference type="EMBL" id="CAK1543404.1"/>
    </source>
</evidence>
<dbReference type="EMBL" id="CAVLEF010000004">
    <property type="protein sequence ID" value="CAK1543404.1"/>
    <property type="molecule type" value="Genomic_DNA"/>
</dbReference>
<proteinExistence type="predicted"/>
<comment type="subcellular location">
    <subcellularLocation>
        <location evidence="1">Cell membrane</location>
        <topology evidence="1">Multi-pass membrane protein</topology>
    </subcellularLocation>
</comment>
<accession>A0AAV1J1X3</accession>
<dbReference type="InterPro" id="IPR020846">
    <property type="entry name" value="MFS_dom"/>
</dbReference>
<comment type="caution">
    <text evidence="10">The sequence shown here is derived from an EMBL/GenBank/DDBJ whole genome shotgun (WGS) entry which is preliminary data.</text>
</comment>